<proteinExistence type="predicted"/>
<evidence type="ECO:0000259" key="1">
    <source>
        <dbReference type="PROSITE" id="PS51114"/>
    </source>
</evidence>
<accession>A0AA47MM20</accession>
<evidence type="ECO:0000313" key="2">
    <source>
        <dbReference type="EMBL" id="KAK0142524.1"/>
    </source>
</evidence>
<dbReference type="GO" id="GO:0031146">
    <property type="term" value="P:SCF-dependent proteasomal ubiquitin-dependent protein catabolic process"/>
    <property type="evidence" value="ECO:0007669"/>
    <property type="project" value="TreeGrafter"/>
</dbReference>
<comment type="caution">
    <text evidence="2">The sequence shown here is derived from an EMBL/GenBank/DDBJ whole genome shotgun (WGS) entry which is preliminary data.</text>
</comment>
<dbReference type="FunFam" id="2.60.120.260:FF:000012">
    <property type="entry name" value="F-box only protein 2"/>
    <property type="match status" value="1"/>
</dbReference>
<keyword evidence="3" id="KW-1185">Reference proteome</keyword>
<dbReference type="PANTHER" id="PTHR12125:SF12">
    <property type="entry name" value="F-BOX ONLY PROTEIN 6"/>
    <property type="match status" value="1"/>
</dbReference>
<feature type="domain" description="FBA" evidence="1">
    <location>
        <begin position="1"/>
        <end position="169"/>
    </location>
</feature>
<dbReference type="InterPro" id="IPR039752">
    <property type="entry name" value="F-box_only"/>
</dbReference>
<dbReference type="SUPFAM" id="SSF49785">
    <property type="entry name" value="Galactose-binding domain-like"/>
    <property type="match status" value="1"/>
</dbReference>
<dbReference type="SMART" id="SM01198">
    <property type="entry name" value="FBA"/>
    <property type="match status" value="1"/>
</dbReference>
<dbReference type="EMBL" id="JAOPHQ010003575">
    <property type="protein sequence ID" value="KAK0142524.1"/>
    <property type="molecule type" value="Genomic_DNA"/>
</dbReference>
<dbReference type="InterPro" id="IPR008979">
    <property type="entry name" value="Galactose-bd-like_sf"/>
</dbReference>
<dbReference type="GO" id="GO:0006516">
    <property type="term" value="P:glycoprotein catabolic process"/>
    <property type="evidence" value="ECO:0007669"/>
    <property type="project" value="TreeGrafter"/>
</dbReference>
<dbReference type="AlphaFoldDB" id="A0AA47MM20"/>
<dbReference type="Pfam" id="PF04300">
    <property type="entry name" value="FBA"/>
    <property type="match status" value="1"/>
</dbReference>
<organism evidence="2 3">
    <name type="scientific">Merluccius polli</name>
    <name type="common">Benguela hake</name>
    <name type="synonym">Merluccius cadenati</name>
    <dbReference type="NCBI Taxonomy" id="89951"/>
    <lineage>
        <taxon>Eukaryota</taxon>
        <taxon>Metazoa</taxon>
        <taxon>Chordata</taxon>
        <taxon>Craniata</taxon>
        <taxon>Vertebrata</taxon>
        <taxon>Euteleostomi</taxon>
        <taxon>Actinopterygii</taxon>
        <taxon>Neopterygii</taxon>
        <taxon>Teleostei</taxon>
        <taxon>Neoteleostei</taxon>
        <taxon>Acanthomorphata</taxon>
        <taxon>Zeiogadaria</taxon>
        <taxon>Gadariae</taxon>
        <taxon>Gadiformes</taxon>
        <taxon>Gadoidei</taxon>
        <taxon>Merlucciidae</taxon>
        <taxon>Merluccius</taxon>
    </lineage>
</organism>
<gene>
    <name evidence="2" type="primary">Fbxo6</name>
    <name evidence="2" type="ORF">N1851_019550</name>
</gene>
<evidence type="ECO:0000313" key="3">
    <source>
        <dbReference type="Proteomes" id="UP001174136"/>
    </source>
</evidence>
<protein>
    <submittedName>
        <fullName evidence="2">F-box only protein 6</fullName>
    </submittedName>
</protein>
<dbReference type="InterPro" id="IPR007397">
    <property type="entry name" value="F-box-assoc_dom"/>
</dbReference>
<dbReference type="PROSITE" id="PS51114">
    <property type="entry name" value="FBA"/>
    <property type="match status" value="1"/>
</dbReference>
<dbReference type="Gene3D" id="2.60.120.260">
    <property type="entry name" value="Galactose-binding domain-like"/>
    <property type="match status" value="1"/>
</dbReference>
<dbReference type="GO" id="GO:0036503">
    <property type="term" value="P:ERAD pathway"/>
    <property type="evidence" value="ECO:0007669"/>
    <property type="project" value="TreeGrafter"/>
</dbReference>
<dbReference type="GO" id="GO:0019005">
    <property type="term" value="C:SCF ubiquitin ligase complex"/>
    <property type="evidence" value="ECO:0007669"/>
    <property type="project" value="TreeGrafter"/>
</dbReference>
<dbReference type="GO" id="GO:0061630">
    <property type="term" value="F:ubiquitin protein ligase activity"/>
    <property type="evidence" value="ECO:0007669"/>
    <property type="project" value="TreeGrafter"/>
</dbReference>
<dbReference type="GO" id="GO:0005737">
    <property type="term" value="C:cytoplasm"/>
    <property type="evidence" value="ECO:0007669"/>
    <property type="project" value="TreeGrafter"/>
</dbReference>
<name>A0AA47MM20_MERPO</name>
<sequence length="173" mass="20312">MLITSTFLTEGISGWDILSNMGDGWRVEEVMTPHPNQGATQNFVSSYGPCMKAQLVDLRKKGYNNYLMDKVQPHIRISDWYAPRFDCASEYEMRVELLNKKKEAIHIFAPERVNFEQWNDQNWHEMTHVFKNYGPGVRYVHFVHGGRDRQYWKGWYGIRVTDSCVEICPSEGR</sequence>
<dbReference type="Proteomes" id="UP001174136">
    <property type="component" value="Unassembled WGS sequence"/>
</dbReference>
<reference evidence="2" key="1">
    <citation type="journal article" date="2023" name="Front. Mar. Sci.">
        <title>A new Merluccius polli reference genome to investigate the effects of global change in West African waters.</title>
        <authorList>
            <person name="Mateo J.L."/>
            <person name="Blanco-Fernandez C."/>
            <person name="Garcia-Vazquez E."/>
            <person name="Machado-Schiaffino G."/>
        </authorList>
    </citation>
    <scope>NUCLEOTIDE SEQUENCE</scope>
    <source>
        <strain evidence="2">C29</strain>
        <tissue evidence="2">Fin</tissue>
    </source>
</reference>
<dbReference type="PANTHER" id="PTHR12125">
    <property type="entry name" value="F-BOX ONLY PROTEIN 6-LIKE PROTEIN"/>
    <property type="match status" value="1"/>
</dbReference>